<reference evidence="9 10" key="1">
    <citation type="submission" date="2019-02" db="EMBL/GenBank/DDBJ databases">
        <title>Deep-cultivation of Planctomycetes and their phenomic and genomic characterization uncovers novel biology.</title>
        <authorList>
            <person name="Wiegand S."/>
            <person name="Jogler M."/>
            <person name="Boedeker C."/>
            <person name="Pinto D."/>
            <person name="Vollmers J."/>
            <person name="Rivas-Marin E."/>
            <person name="Kohn T."/>
            <person name="Peeters S.H."/>
            <person name="Heuer A."/>
            <person name="Rast P."/>
            <person name="Oberbeckmann S."/>
            <person name="Bunk B."/>
            <person name="Jeske O."/>
            <person name="Meyerdierks A."/>
            <person name="Storesund J.E."/>
            <person name="Kallscheuer N."/>
            <person name="Luecker S."/>
            <person name="Lage O.M."/>
            <person name="Pohl T."/>
            <person name="Merkel B.J."/>
            <person name="Hornburger P."/>
            <person name="Mueller R.-W."/>
            <person name="Bruemmer F."/>
            <person name="Labrenz M."/>
            <person name="Spormann A.M."/>
            <person name="Op den Camp H."/>
            <person name="Overmann J."/>
            <person name="Amann R."/>
            <person name="Jetten M.S.M."/>
            <person name="Mascher T."/>
            <person name="Medema M.H."/>
            <person name="Devos D.P."/>
            <person name="Kaster A.-K."/>
            <person name="Ovreas L."/>
            <person name="Rohde M."/>
            <person name="Galperin M.Y."/>
            <person name="Jogler C."/>
        </authorList>
    </citation>
    <scope>NUCLEOTIDE SEQUENCE [LARGE SCALE GENOMIC DNA]</scope>
    <source>
        <strain evidence="9 10">K23_9</strain>
    </source>
</reference>
<dbReference type="Pfam" id="PF01593">
    <property type="entry name" value="Amino_oxidase"/>
    <property type="match status" value="1"/>
</dbReference>
<dbReference type="SUPFAM" id="SSF54373">
    <property type="entry name" value="FAD-linked reductases, C-terminal domain"/>
    <property type="match status" value="1"/>
</dbReference>
<evidence type="ECO:0000256" key="1">
    <source>
        <dbReference type="ARBA" id="ARBA00001974"/>
    </source>
</evidence>
<evidence type="ECO:0000313" key="10">
    <source>
        <dbReference type="Proteomes" id="UP000319817"/>
    </source>
</evidence>
<evidence type="ECO:0000256" key="6">
    <source>
        <dbReference type="RuleBase" id="RU364052"/>
    </source>
</evidence>
<dbReference type="NCBIfam" id="TIGR00562">
    <property type="entry name" value="proto_IX_ox"/>
    <property type="match status" value="1"/>
</dbReference>
<evidence type="ECO:0000256" key="3">
    <source>
        <dbReference type="ARBA" id="ARBA00022827"/>
    </source>
</evidence>
<comment type="similarity">
    <text evidence="6">Belongs to the protoporphyrinogen/coproporphyrinogen oxidase family. Coproporphyrinogen III oxidase subfamily.</text>
</comment>
<evidence type="ECO:0000313" key="9">
    <source>
        <dbReference type="EMBL" id="QDT09635.1"/>
    </source>
</evidence>
<dbReference type="InterPro" id="IPR004572">
    <property type="entry name" value="Protoporphyrinogen_oxidase"/>
</dbReference>
<dbReference type="AlphaFoldDB" id="A0A517NRA2"/>
<evidence type="ECO:0000256" key="5">
    <source>
        <dbReference type="ARBA" id="ARBA00023133"/>
    </source>
</evidence>
<name>A0A517NRA2_9BACT</name>
<keyword evidence="4 6" id="KW-0560">Oxidoreductase</keyword>
<dbReference type="PANTHER" id="PTHR42923">
    <property type="entry name" value="PROTOPORPHYRINOGEN OXIDASE"/>
    <property type="match status" value="1"/>
</dbReference>
<dbReference type="EC" id="1.3.3.15" evidence="6"/>
<dbReference type="InterPro" id="IPR002937">
    <property type="entry name" value="Amino_oxidase"/>
</dbReference>
<dbReference type="UniPathway" id="UPA00252"/>
<protein>
    <recommendedName>
        <fullName evidence="6">Coproporphyrinogen III oxidase</fullName>
        <ecNumber evidence="6">1.3.3.15</ecNumber>
    </recommendedName>
</protein>
<keyword evidence="6" id="KW-0963">Cytoplasm</keyword>
<dbReference type="PANTHER" id="PTHR42923:SF3">
    <property type="entry name" value="PROTOPORPHYRINOGEN OXIDASE"/>
    <property type="match status" value="1"/>
</dbReference>
<comment type="pathway">
    <text evidence="6">Porphyrin-containing compound metabolism; protoheme biosynthesis.</text>
</comment>
<dbReference type="Gene3D" id="3.50.50.60">
    <property type="entry name" value="FAD/NAD(P)-binding domain"/>
    <property type="match status" value="1"/>
</dbReference>
<evidence type="ECO:0000256" key="7">
    <source>
        <dbReference type="SAM" id="MobiDB-lite"/>
    </source>
</evidence>
<organism evidence="9 10">
    <name type="scientific">Stieleria marina</name>
    <dbReference type="NCBI Taxonomy" id="1930275"/>
    <lineage>
        <taxon>Bacteria</taxon>
        <taxon>Pseudomonadati</taxon>
        <taxon>Planctomycetota</taxon>
        <taxon>Planctomycetia</taxon>
        <taxon>Pirellulales</taxon>
        <taxon>Pirellulaceae</taxon>
        <taxon>Stieleria</taxon>
    </lineage>
</organism>
<keyword evidence="2 6" id="KW-0285">Flavoprotein</keyword>
<evidence type="ECO:0000256" key="4">
    <source>
        <dbReference type="ARBA" id="ARBA00023002"/>
    </source>
</evidence>
<keyword evidence="10" id="KW-1185">Reference proteome</keyword>
<accession>A0A517NRA2</accession>
<feature type="compositionally biased region" description="Basic and acidic residues" evidence="7">
    <location>
        <begin position="385"/>
        <end position="394"/>
    </location>
</feature>
<dbReference type="Proteomes" id="UP000319817">
    <property type="component" value="Chromosome"/>
</dbReference>
<dbReference type="GO" id="GO:0006783">
    <property type="term" value="P:heme biosynthetic process"/>
    <property type="evidence" value="ECO:0007669"/>
    <property type="project" value="UniProtKB-UniRule"/>
</dbReference>
<feature type="domain" description="Amine oxidase" evidence="8">
    <location>
        <begin position="17"/>
        <end position="373"/>
    </location>
</feature>
<feature type="region of interest" description="Disordered" evidence="7">
    <location>
        <begin position="381"/>
        <end position="403"/>
    </location>
</feature>
<dbReference type="GO" id="GO:0004729">
    <property type="term" value="F:oxygen-dependent protoporphyrinogen oxidase activity"/>
    <property type="evidence" value="ECO:0007669"/>
    <property type="project" value="UniProtKB-UniRule"/>
</dbReference>
<dbReference type="InterPro" id="IPR036188">
    <property type="entry name" value="FAD/NAD-bd_sf"/>
</dbReference>
<keyword evidence="3 6" id="KW-0274">FAD</keyword>
<evidence type="ECO:0000256" key="2">
    <source>
        <dbReference type="ARBA" id="ARBA00022630"/>
    </source>
</evidence>
<gene>
    <name evidence="9" type="primary">hemY_2</name>
    <name evidence="9" type="ORF">K239x_15830</name>
</gene>
<evidence type="ECO:0000259" key="8">
    <source>
        <dbReference type="Pfam" id="PF01593"/>
    </source>
</evidence>
<dbReference type="EMBL" id="CP036526">
    <property type="protein sequence ID" value="QDT09635.1"/>
    <property type="molecule type" value="Genomic_DNA"/>
</dbReference>
<dbReference type="Gene3D" id="1.10.3110.10">
    <property type="entry name" value="protoporphyrinogen ix oxidase, domain 3"/>
    <property type="match status" value="1"/>
</dbReference>
<comment type="function">
    <text evidence="6">Involved in coproporphyrin-dependent heme b biosynthesis. Catalyzes the oxidation of coproporphyrinogen III to coproporphyrin III.</text>
</comment>
<dbReference type="Gene3D" id="3.90.660.20">
    <property type="entry name" value="Protoporphyrinogen oxidase, mitochondrial, domain 2"/>
    <property type="match status" value="1"/>
</dbReference>
<sequence>MVVRNGKLEPIPPGFMVMAPSRIRPILATKILSPMGKLRSGIELFVPRKKVTNDESLKSFICRRFGNEMFERLVQPLVGGIYTADPARLSVAATMPRFLDIERKYGSLIRGRMAGRRKQKQAAENRGGARYSQFMSLRGGMSRLISALGDSLPSGSVHLNSPISNLTKTRSAWLIEDRNGRRSTADAVVVASPAHHAAAMLQCVDANMTRRLGRIAYASCAVVSFAFRRDQIKTPMNSFGFVVPSVENRRILSCSFSSQKHEGRAPEGTVLMRVFVGGAMQPELLRLPDQQLIELAHAELADLLQIGGAPLLSHLTRQSNAMPQYHVGHQERIAEINEQLMHHSTLALAGSFLSGVGVPGCIESGQKAAVRILAGLRESAAETQEPVRHGETHSHSNASVSVY</sequence>
<dbReference type="GO" id="GO:0005737">
    <property type="term" value="C:cytoplasm"/>
    <property type="evidence" value="ECO:0007669"/>
    <property type="project" value="UniProtKB-SubCell"/>
</dbReference>
<comment type="subcellular location">
    <subcellularLocation>
        <location evidence="6">Cytoplasm</location>
    </subcellularLocation>
</comment>
<keyword evidence="5 6" id="KW-0350">Heme biosynthesis</keyword>
<proteinExistence type="inferred from homology"/>
<comment type="catalytic activity">
    <reaction evidence="6">
        <text>coproporphyrinogen III + 3 O2 = coproporphyrin III + 3 H2O2</text>
        <dbReference type="Rhea" id="RHEA:43436"/>
        <dbReference type="ChEBI" id="CHEBI:15379"/>
        <dbReference type="ChEBI" id="CHEBI:16240"/>
        <dbReference type="ChEBI" id="CHEBI:57309"/>
        <dbReference type="ChEBI" id="CHEBI:131725"/>
        <dbReference type="EC" id="1.3.3.15"/>
    </reaction>
</comment>
<comment type="cofactor">
    <cofactor evidence="1 6">
        <name>FAD</name>
        <dbReference type="ChEBI" id="CHEBI:57692"/>
    </cofactor>
</comment>
<dbReference type="SUPFAM" id="SSF51905">
    <property type="entry name" value="FAD/NAD(P)-binding domain"/>
    <property type="match status" value="1"/>
</dbReference>
<dbReference type="InterPro" id="IPR050464">
    <property type="entry name" value="Zeta_carotene_desat/Oxidored"/>
</dbReference>